<evidence type="ECO:0000313" key="3">
    <source>
        <dbReference type="EMBL" id="QDC43215.1"/>
    </source>
</evidence>
<name>A0A5B8CPM9_9PROT</name>
<dbReference type="RefSeq" id="WP_140002061.1">
    <property type="nucleotide sequence ID" value="NZ_CP040946.1"/>
</dbReference>
<protein>
    <submittedName>
        <fullName evidence="3">ADP-ribosylglycohydrolase family protein</fullName>
    </submittedName>
</protein>
<dbReference type="Gene3D" id="1.10.4080.10">
    <property type="entry name" value="ADP-ribosylation/Crystallin J1"/>
    <property type="match status" value="1"/>
</dbReference>
<keyword evidence="2" id="KW-0472">Membrane</keyword>
<evidence type="ECO:0000256" key="2">
    <source>
        <dbReference type="SAM" id="Phobius"/>
    </source>
</evidence>
<proteinExistence type="predicted"/>
<evidence type="ECO:0000313" key="4">
    <source>
        <dbReference type="Proteomes" id="UP000311008"/>
    </source>
</evidence>
<dbReference type="InterPro" id="IPR036705">
    <property type="entry name" value="Ribosyl_crysJ1_sf"/>
</dbReference>
<keyword evidence="1" id="KW-0460">Magnesium</keyword>
<dbReference type="GO" id="GO:0046872">
    <property type="term" value="F:metal ion binding"/>
    <property type="evidence" value="ECO:0007669"/>
    <property type="project" value="UniProtKB-KW"/>
</dbReference>
<keyword evidence="3" id="KW-0378">Hydrolase</keyword>
<dbReference type="PANTHER" id="PTHR16222:SF34">
    <property type="entry name" value="ADP-RIBOSYLGLYCOHYDROLASE"/>
    <property type="match status" value="1"/>
</dbReference>
<dbReference type="Pfam" id="PF03747">
    <property type="entry name" value="ADP_ribosyl_GH"/>
    <property type="match status" value="1"/>
</dbReference>
<keyword evidence="1" id="KW-0479">Metal-binding</keyword>
<dbReference type="SUPFAM" id="SSF101478">
    <property type="entry name" value="ADP-ribosylglycohydrolase"/>
    <property type="match status" value="1"/>
</dbReference>
<feature type="binding site" evidence="1">
    <location>
        <position position="316"/>
    </location>
    <ligand>
        <name>Mg(2+)</name>
        <dbReference type="ChEBI" id="CHEBI:18420"/>
        <label>1</label>
    </ligand>
</feature>
<organism evidence="3 4">
    <name type="scientific">Methylophilus medardicus</name>
    <dbReference type="NCBI Taxonomy" id="2588534"/>
    <lineage>
        <taxon>Bacteria</taxon>
        <taxon>Pseudomonadati</taxon>
        <taxon>Pseudomonadota</taxon>
        <taxon>Betaproteobacteria</taxon>
        <taxon>Nitrosomonadales</taxon>
        <taxon>Methylophilaceae</taxon>
        <taxon>Methylophilus</taxon>
    </lineage>
</organism>
<gene>
    <name evidence="3" type="ORF">FIU01_00865</name>
</gene>
<evidence type="ECO:0000256" key="1">
    <source>
        <dbReference type="PIRSR" id="PIRSR605502-1"/>
    </source>
</evidence>
<dbReference type="EMBL" id="CP040946">
    <property type="protein sequence ID" value="QDC43215.1"/>
    <property type="molecule type" value="Genomic_DNA"/>
</dbReference>
<dbReference type="OrthoDB" id="5297797at2"/>
<accession>A0A5B8CPM9</accession>
<dbReference type="Proteomes" id="UP000311008">
    <property type="component" value="Chromosome"/>
</dbReference>
<keyword evidence="2" id="KW-1133">Transmembrane helix</keyword>
<comment type="cofactor">
    <cofactor evidence="1">
        <name>Mg(2+)</name>
        <dbReference type="ChEBI" id="CHEBI:18420"/>
    </cofactor>
    <text evidence="1">Binds 2 magnesium ions per subunit.</text>
</comment>
<dbReference type="GO" id="GO:0016787">
    <property type="term" value="F:hydrolase activity"/>
    <property type="evidence" value="ECO:0007669"/>
    <property type="project" value="UniProtKB-KW"/>
</dbReference>
<dbReference type="InterPro" id="IPR050792">
    <property type="entry name" value="ADP-ribosylglycohydrolase"/>
</dbReference>
<sequence length="367" mass="39919">MTTPRLNRADRMRGALWGMFIGDALAMPVHWYYNIAALWQDFGQIRDYQAPKAKHPNSIMPLASTGKAGRGPQAGDIVGSVILKGKKQFWGLPNGHYHQGMHAGDNTLNLLCARVLLRSLIANHAYNPTDFLNAYVRFMTEPDQHNDTYAESYHRDFFANYAKGDAPEACAGNEGHDTASMGGLVSLPMVIMASLQAGELNSTNTAALTQQRLTHRSAELERHTLELSQLLFHLFNDTEPQTESLACAAASRLGFPAAKVIERVRANQSADLDVIGGILSPACYIDQSFPAVLYLAARYHDDFESALIANTNVGGDNCHRGAVLGAILGASLGVAAIPQRWIHGLTAHDAIHQEIEQFVALFAASKG</sequence>
<feature type="transmembrane region" description="Helical" evidence="2">
    <location>
        <begin position="12"/>
        <end position="33"/>
    </location>
</feature>
<dbReference type="PANTHER" id="PTHR16222">
    <property type="entry name" value="ADP-RIBOSYLGLYCOHYDROLASE"/>
    <property type="match status" value="1"/>
</dbReference>
<reference evidence="4" key="1">
    <citation type="journal article" date="2019" name="ISME J.">
        <title>Evolution in action: habitat transition from sediment to the pelagial leads to genome streamlining in Methylophilaceae.</title>
        <authorList>
            <person name="Salcher M."/>
            <person name="Schaefle D."/>
            <person name="Kaspar M."/>
            <person name="Neuenschwander S.M."/>
            <person name="Ghai R."/>
        </authorList>
    </citation>
    <scope>NUCLEOTIDE SEQUENCE [LARGE SCALE GENOMIC DNA]</scope>
    <source>
        <strain evidence="4">MMS-M-51</strain>
    </source>
</reference>
<dbReference type="InterPro" id="IPR005502">
    <property type="entry name" value="Ribosyl_crysJ1"/>
</dbReference>
<dbReference type="AlphaFoldDB" id="A0A5B8CPM9"/>
<keyword evidence="2" id="KW-0812">Transmembrane</keyword>
<keyword evidence="4" id="KW-1185">Reference proteome</keyword>
<dbReference type="KEGG" id="mmec:FIU01_00865"/>